<gene>
    <name evidence="3" type="ORF">PGT21_009519</name>
</gene>
<proteinExistence type="predicted"/>
<evidence type="ECO:0000313" key="3">
    <source>
        <dbReference type="EMBL" id="KAA1082654.1"/>
    </source>
</evidence>
<keyword evidence="2" id="KW-1133">Transmembrane helix</keyword>
<sequence>MAFTAAFPLLTACATNSYRVGPLSPNSRPIIRLNPSKKAVRIEVFKRIRPAVKPRPTPLKRRRAADDDQGPPKKRRKNLGSNFSSDIVSSHKNSWLAFFFLFCLPSILVLQSYYGLLLYTRILNHATDFSVLSSLISEISAYLIAWPTPQALLQSGSHQVPPVGIYDIYPSLCHTFLSFFFL</sequence>
<evidence type="ECO:0000256" key="1">
    <source>
        <dbReference type="SAM" id="MobiDB-lite"/>
    </source>
</evidence>
<dbReference type="AlphaFoldDB" id="A0A5B0N2G8"/>
<keyword evidence="4" id="KW-1185">Reference proteome</keyword>
<evidence type="ECO:0000313" key="4">
    <source>
        <dbReference type="Proteomes" id="UP000324748"/>
    </source>
</evidence>
<reference evidence="3 4" key="1">
    <citation type="submission" date="2019-05" db="EMBL/GenBank/DDBJ databases">
        <title>Emergence of the Ug99 lineage of the wheat stem rust pathogen through somatic hybridization.</title>
        <authorList>
            <person name="Li F."/>
            <person name="Upadhyaya N.M."/>
            <person name="Sperschneider J."/>
            <person name="Matny O."/>
            <person name="Nguyen-Phuc H."/>
            <person name="Mago R."/>
            <person name="Raley C."/>
            <person name="Miller M.E."/>
            <person name="Silverstein K.A.T."/>
            <person name="Henningsen E."/>
            <person name="Hirsch C.D."/>
            <person name="Visser B."/>
            <person name="Pretorius Z.A."/>
            <person name="Steffenson B.J."/>
            <person name="Schwessinger B."/>
            <person name="Dodds P.N."/>
            <person name="Figueroa M."/>
        </authorList>
    </citation>
    <scope>NUCLEOTIDE SEQUENCE [LARGE SCALE GENOMIC DNA]</scope>
    <source>
        <strain evidence="3">21-0</strain>
    </source>
</reference>
<feature type="region of interest" description="Disordered" evidence="1">
    <location>
        <begin position="55"/>
        <end position="79"/>
    </location>
</feature>
<comment type="caution">
    <text evidence="3">The sequence shown here is derived from an EMBL/GenBank/DDBJ whole genome shotgun (WGS) entry which is preliminary data.</text>
</comment>
<keyword evidence="2" id="KW-0472">Membrane</keyword>
<feature type="transmembrane region" description="Helical" evidence="2">
    <location>
        <begin position="95"/>
        <end position="116"/>
    </location>
</feature>
<name>A0A5B0N2G8_PUCGR</name>
<keyword evidence="2" id="KW-0812">Transmembrane</keyword>
<protein>
    <submittedName>
        <fullName evidence="3">Uncharacterized protein</fullName>
    </submittedName>
</protein>
<evidence type="ECO:0000256" key="2">
    <source>
        <dbReference type="SAM" id="Phobius"/>
    </source>
</evidence>
<dbReference type="Proteomes" id="UP000324748">
    <property type="component" value="Unassembled WGS sequence"/>
</dbReference>
<accession>A0A5B0N2G8</accession>
<organism evidence="3 4">
    <name type="scientific">Puccinia graminis f. sp. tritici</name>
    <dbReference type="NCBI Taxonomy" id="56615"/>
    <lineage>
        <taxon>Eukaryota</taxon>
        <taxon>Fungi</taxon>
        <taxon>Dikarya</taxon>
        <taxon>Basidiomycota</taxon>
        <taxon>Pucciniomycotina</taxon>
        <taxon>Pucciniomycetes</taxon>
        <taxon>Pucciniales</taxon>
        <taxon>Pucciniaceae</taxon>
        <taxon>Puccinia</taxon>
    </lineage>
</organism>
<dbReference type="EMBL" id="VSWC01000119">
    <property type="protein sequence ID" value="KAA1082654.1"/>
    <property type="molecule type" value="Genomic_DNA"/>
</dbReference>